<dbReference type="EMBL" id="JBHLXP010000001">
    <property type="protein sequence ID" value="MFC0047134.1"/>
    <property type="molecule type" value="Genomic_DNA"/>
</dbReference>
<dbReference type="Proteomes" id="UP001589813">
    <property type="component" value="Unassembled WGS sequence"/>
</dbReference>
<evidence type="ECO:0000256" key="8">
    <source>
        <dbReference type="ARBA" id="ARBA00030407"/>
    </source>
</evidence>
<dbReference type="EC" id="2.8.1.12" evidence="3"/>
<evidence type="ECO:0000256" key="6">
    <source>
        <dbReference type="ARBA" id="ARBA00026066"/>
    </source>
</evidence>
<dbReference type="RefSeq" id="WP_377240095.1">
    <property type="nucleotide sequence ID" value="NZ_JBHLXP010000001.1"/>
</dbReference>
<dbReference type="InterPro" id="IPR003448">
    <property type="entry name" value="Mopterin_biosynth_MoaE"/>
</dbReference>
<sequence length="162" mass="18595">MMTWINCRIQVEDFSLTEEYQTLVRQDCGAVVLFSGLVRDQFKPDTDNSTNVDRLQALELEHYPGMTERSITTIAEQAARRFDLRAVTIIHRVGVLPVGEQIVLVGIAAPHRRDAFAACEMLMDYLKNEVPLWKKAHFHQSAEWVEAKAADKNALQRWEQPK</sequence>
<evidence type="ECO:0000256" key="5">
    <source>
        <dbReference type="ARBA" id="ARBA00023150"/>
    </source>
</evidence>
<evidence type="ECO:0000256" key="9">
    <source>
        <dbReference type="ARBA" id="ARBA00030781"/>
    </source>
</evidence>
<evidence type="ECO:0000256" key="3">
    <source>
        <dbReference type="ARBA" id="ARBA00011950"/>
    </source>
</evidence>
<protein>
    <recommendedName>
        <fullName evidence="4">Molybdopterin synthase catalytic subunit</fullName>
        <ecNumber evidence="3">2.8.1.12</ecNumber>
    </recommendedName>
    <alternativeName>
        <fullName evidence="9">MPT synthase subunit 2</fullName>
    </alternativeName>
    <alternativeName>
        <fullName evidence="7">Molybdenum cofactor biosynthesis protein E</fullName>
    </alternativeName>
    <alternativeName>
        <fullName evidence="8">Molybdopterin-converting factor large subunit</fullName>
    </alternativeName>
    <alternativeName>
        <fullName evidence="10">Molybdopterin-converting factor subunit 2</fullName>
    </alternativeName>
</protein>
<proteinExistence type="inferred from homology"/>
<dbReference type="CDD" id="cd00756">
    <property type="entry name" value="MoaE"/>
    <property type="match status" value="1"/>
</dbReference>
<reference evidence="12 13" key="1">
    <citation type="submission" date="2024-09" db="EMBL/GenBank/DDBJ databases">
        <authorList>
            <person name="Sun Q."/>
            <person name="Mori K."/>
        </authorList>
    </citation>
    <scope>NUCLEOTIDE SEQUENCE [LARGE SCALE GENOMIC DNA]</scope>
    <source>
        <strain evidence="12 13">KCTC 23315</strain>
    </source>
</reference>
<comment type="similarity">
    <text evidence="2">Belongs to the MoaE family.</text>
</comment>
<keyword evidence="13" id="KW-1185">Reference proteome</keyword>
<gene>
    <name evidence="12" type="ORF">ACFFJP_02380</name>
</gene>
<dbReference type="Pfam" id="PF02391">
    <property type="entry name" value="MoaE"/>
    <property type="match status" value="1"/>
</dbReference>
<keyword evidence="5" id="KW-0501">Molybdenum cofactor biosynthesis</keyword>
<name>A0ABV6B8E7_9GAMM</name>
<accession>A0ABV6B8E7</accession>
<evidence type="ECO:0000256" key="1">
    <source>
        <dbReference type="ARBA" id="ARBA00005046"/>
    </source>
</evidence>
<dbReference type="Gene3D" id="3.90.1170.40">
    <property type="entry name" value="Molybdopterin biosynthesis MoaE subunit"/>
    <property type="match status" value="1"/>
</dbReference>
<comment type="caution">
    <text evidence="12">The sequence shown here is derived from an EMBL/GenBank/DDBJ whole genome shotgun (WGS) entry which is preliminary data.</text>
</comment>
<evidence type="ECO:0000256" key="11">
    <source>
        <dbReference type="ARBA" id="ARBA00049878"/>
    </source>
</evidence>
<dbReference type="SUPFAM" id="SSF54690">
    <property type="entry name" value="Molybdopterin synthase subunit MoaE"/>
    <property type="match status" value="1"/>
</dbReference>
<evidence type="ECO:0000256" key="7">
    <source>
        <dbReference type="ARBA" id="ARBA00029745"/>
    </source>
</evidence>
<evidence type="ECO:0000256" key="2">
    <source>
        <dbReference type="ARBA" id="ARBA00005426"/>
    </source>
</evidence>
<comment type="subunit">
    <text evidence="6">Heterotetramer of 2 MoaD subunits and 2 MoaE subunits. Also stable as homodimer. The enzyme changes between these two forms during catalysis.</text>
</comment>
<evidence type="ECO:0000256" key="4">
    <source>
        <dbReference type="ARBA" id="ARBA00013858"/>
    </source>
</evidence>
<evidence type="ECO:0000313" key="13">
    <source>
        <dbReference type="Proteomes" id="UP001589813"/>
    </source>
</evidence>
<evidence type="ECO:0000256" key="10">
    <source>
        <dbReference type="ARBA" id="ARBA00032474"/>
    </source>
</evidence>
<comment type="catalytic activity">
    <reaction evidence="11">
        <text>2 [molybdopterin-synthase sulfur-carrier protein]-C-terminal-Gly-aminoethanethioate + cyclic pyranopterin phosphate + H2O = molybdopterin + 2 [molybdopterin-synthase sulfur-carrier protein]-C-terminal Gly-Gly + 2 H(+)</text>
        <dbReference type="Rhea" id="RHEA:26333"/>
        <dbReference type="Rhea" id="RHEA-COMP:12202"/>
        <dbReference type="Rhea" id="RHEA-COMP:19907"/>
        <dbReference type="ChEBI" id="CHEBI:15377"/>
        <dbReference type="ChEBI" id="CHEBI:15378"/>
        <dbReference type="ChEBI" id="CHEBI:58698"/>
        <dbReference type="ChEBI" id="CHEBI:59648"/>
        <dbReference type="ChEBI" id="CHEBI:90778"/>
        <dbReference type="ChEBI" id="CHEBI:232372"/>
        <dbReference type="EC" id="2.8.1.12"/>
    </reaction>
</comment>
<dbReference type="InterPro" id="IPR036563">
    <property type="entry name" value="MoaE_sf"/>
</dbReference>
<dbReference type="PANTHER" id="PTHR23404">
    <property type="entry name" value="MOLYBDOPTERIN SYNTHASE RELATED"/>
    <property type="match status" value="1"/>
</dbReference>
<organism evidence="12 13">
    <name type="scientific">Rheinheimera tilapiae</name>
    <dbReference type="NCBI Taxonomy" id="875043"/>
    <lineage>
        <taxon>Bacteria</taxon>
        <taxon>Pseudomonadati</taxon>
        <taxon>Pseudomonadota</taxon>
        <taxon>Gammaproteobacteria</taxon>
        <taxon>Chromatiales</taxon>
        <taxon>Chromatiaceae</taxon>
        <taxon>Rheinheimera</taxon>
    </lineage>
</organism>
<comment type="pathway">
    <text evidence="1">Cofactor biosynthesis; molybdopterin biosynthesis.</text>
</comment>
<evidence type="ECO:0000313" key="12">
    <source>
        <dbReference type="EMBL" id="MFC0047134.1"/>
    </source>
</evidence>